<keyword evidence="8" id="KW-0443">Lipid metabolism</keyword>
<protein>
    <recommendedName>
        <fullName evidence="14">Peroxisomal trans-2-enoyl-CoA reductase</fullName>
        <ecNumber evidence="13">1.3.1.38</ecNumber>
    </recommendedName>
</protein>
<dbReference type="Gene3D" id="3.40.50.720">
    <property type="entry name" value="NAD(P)-binding Rossmann-like Domain"/>
    <property type="match status" value="1"/>
</dbReference>
<comment type="pathway">
    <text evidence="2">Lipid metabolism.</text>
</comment>
<keyword evidence="5" id="KW-0276">Fatty acid metabolism</keyword>
<dbReference type="InterPro" id="IPR052388">
    <property type="entry name" value="Peroxisomal_t2-enoyl-CoA_red"/>
</dbReference>
<comment type="function">
    <text evidence="11">Participates in chain elongation of fatty acids. Catalyzes the reduction of trans-2-enoyl-CoAs of varying chain lengths from 6:1 to 16:1, having maximum activity with 10:1 CoA. Has no 2,4-dienoyl-CoA reductase activity.</text>
</comment>
<dbReference type="PANTHER" id="PTHR24317">
    <property type="entry name" value="PEROXISOMAL TRANS-2-ENOYL-COA REDUCTASE"/>
    <property type="match status" value="1"/>
</dbReference>
<evidence type="ECO:0000313" key="21">
    <source>
        <dbReference type="EMBL" id="GGO43571.1"/>
    </source>
</evidence>
<comment type="catalytic activity">
    <reaction evidence="18">
        <text>a (2E)-enoyl-CoA + NADPH + H(+) = a 2,3-saturated acyl-CoA + NADP(+)</text>
        <dbReference type="Rhea" id="RHEA:33763"/>
        <dbReference type="ChEBI" id="CHEBI:15378"/>
        <dbReference type="ChEBI" id="CHEBI:57783"/>
        <dbReference type="ChEBI" id="CHEBI:58349"/>
        <dbReference type="ChEBI" id="CHEBI:58856"/>
        <dbReference type="ChEBI" id="CHEBI:65111"/>
        <dbReference type="EC" id="1.3.1.38"/>
    </reaction>
    <physiologicalReaction direction="left-to-right" evidence="18">
        <dbReference type="Rhea" id="RHEA:33764"/>
    </physiologicalReaction>
</comment>
<evidence type="ECO:0000256" key="11">
    <source>
        <dbReference type="ARBA" id="ARBA00037124"/>
    </source>
</evidence>
<comment type="catalytic activity">
    <reaction evidence="20">
        <text>(2E)-octenoyl-CoA + NADPH + H(+) = octanoyl-CoA + NADP(+)</text>
        <dbReference type="Rhea" id="RHEA:44952"/>
        <dbReference type="ChEBI" id="CHEBI:15378"/>
        <dbReference type="ChEBI" id="CHEBI:57386"/>
        <dbReference type="ChEBI" id="CHEBI:57783"/>
        <dbReference type="ChEBI" id="CHEBI:58349"/>
        <dbReference type="ChEBI" id="CHEBI:62242"/>
    </reaction>
    <physiologicalReaction direction="left-to-right" evidence="20">
        <dbReference type="Rhea" id="RHEA:44953"/>
    </physiologicalReaction>
</comment>
<comment type="catalytic activity">
    <reaction evidence="15">
        <text>(2E)-dodecenoyl-CoA + NADPH + H(+) = dodecanoyl-CoA + NADP(+)</text>
        <dbReference type="Rhea" id="RHEA:44964"/>
        <dbReference type="ChEBI" id="CHEBI:15378"/>
        <dbReference type="ChEBI" id="CHEBI:57330"/>
        <dbReference type="ChEBI" id="CHEBI:57375"/>
        <dbReference type="ChEBI" id="CHEBI:57783"/>
        <dbReference type="ChEBI" id="CHEBI:58349"/>
    </reaction>
    <physiologicalReaction direction="left-to-right" evidence="15">
        <dbReference type="Rhea" id="RHEA:44965"/>
    </physiologicalReaction>
</comment>
<evidence type="ECO:0000256" key="1">
    <source>
        <dbReference type="ARBA" id="ARBA00004275"/>
    </source>
</evidence>
<evidence type="ECO:0000256" key="6">
    <source>
        <dbReference type="ARBA" id="ARBA00022857"/>
    </source>
</evidence>
<evidence type="ECO:0000256" key="2">
    <source>
        <dbReference type="ARBA" id="ARBA00005189"/>
    </source>
</evidence>
<dbReference type="Pfam" id="PF13561">
    <property type="entry name" value="adh_short_C2"/>
    <property type="match status" value="1"/>
</dbReference>
<dbReference type="EMBL" id="BMLQ01000003">
    <property type="protein sequence ID" value="GGO43571.1"/>
    <property type="molecule type" value="Genomic_DNA"/>
</dbReference>
<evidence type="ECO:0000256" key="5">
    <source>
        <dbReference type="ARBA" id="ARBA00022832"/>
    </source>
</evidence>
<evidence type="ECO:0000256" key="8">
    <source>
        <dbReference type="ARBA" id="ARBA00023098"/>
    </source>
</evidence>
<dbReference type="PANTHER" id="PTHR24317:SF7">
    <property type="entry name" value="PEROXISOMAL TRANS-2-ENOYL-COA REDUCTASE"/>
    <property type="match status" value="1"/>
</dbReference>
<keyword evidence="4" id="KW-0597">Phosphoprotein</keyword>
<dbReference type="InterPro" id="IPR036291">
    <property type="entry name" value="NAD(P)-bd_dom_sf"/>
</dbReference>
<comment type="subcellular location">
    <subcellularLocation>
        <location evidence="1">Peroxisome</location>
    </subcellularLocation>
</comment>
<evidence type="ECO:0000313" key="22">
    <source>
        <dbReference type="Proteomes" id="UP000642509"/>
    </source>
</evidence>
<reference evidence="22" key="1">
    <citation type="journal article" date="2019" name="Int. J. Syst. Evol. Microbiol.">
        <title>The Global Catalogue of Microorganisms (GCM) 10K type strain sequencing project: providing services to taxonomists for standard genome sequencing and annotation.</title>
        <authorList>
            <consortium name="The Broad Institute Genomics Platform"/>
            <consortium name="The Broad Institute Genome Sequencing Center for Infectious Disease"/>
            <person name="Wu L."/>
            <person name="Ma J."/>
        </authorList>
    </citation>
    <scope>NUCLEOTIDE SEQUENCE [LARGE SCALE GENOMIC DNA]</scope>
    <source>
        <strain evidence="22">CGMCC 1.7064</strain>
    </source>
</reference>
<dbReference type="SUPFAM" id="SSF51735">
    <property type="entry name" value="NAD(P)-binding Rossmann-fold domains"/>
    <property type="match status" value="1"/>
</dbReference>
<evidence type="ECO:0000256" key="4">
    <source>
        <dbReference type="ARBA" id="ARBA00022553"/>
    </source>
</evidence>
<sequence>MSGYQSAFRSDLFAGQTVVVTGGGSGIGRCTAHELSSLGAHVALVGRTQEKLDAVQAEILEDGGSVSTYLGDIRDEERVIEIVEAVLADRGHIHGLVNNAGGQYRGALKTIKTKGLEAVLRSNVVGGFIMMREVYNRTMEEHGGGIVNIVADMWMGWPMYGHSGAARAGMWNLTQTAAAEWGESGVRVNAVAPGSIASSGLDTYDREDDGYMQRDLRGEIPLQRWGSEAEVSSAITYLLSPASGFTSGSVIRVDGAAPNGSRAWVTPEPARNVSPFQPFHRSVAPKILGTD</sequence>
<evidence type="ECO:0000256" key="7">
    <source>
        <dbReference type="ARBA" id="ARBA00023002"/>
    </source>
</evidence>
<dbReference type="EC" id="1.3.1.38" evidence="13"/>
<evidence type="ECO:0000256" key="17">
    <source>
        <dbReference type="ARBA" id="ARBA00049108"/>
    </source>
</evidence>
<keyword evidence="3" id="KW-0444">Lipid biosynthesis</keyword>
<keyword evidence="9" id="KW-0576">Peroxisome</keyword>
<evidence type="ECO:0000256" key="12">
    <source>
        <dbReference type="ARBA" id="ARBA00038622"/>
    </source>
</evidence>
<evidence type="ECO:0000256" key="18">
    <source>
        <dbReference type="ARBA" id="ARBA00049251"/>
    </source>
</evidence>
<evidence type="ECO:0000256" key="10">
    <source>
        <dbReference type="ARBA" id="ARBA00023160"/>
    </source>
</evidence>
<comment type="catalytic activity">
    <reaction evidence="19">
        <text>(2E)-decenoyl-CoA + NADPH + H(+) = decanoyl-CoA + NADP(+)</text>
        <dbReference type="Rhea" id="RHEA:44960"/>
        <dbReference type="ChEBI" id="CHEBI:15378"/>
        <dbReference type="ChEBI" id="CHEBI:57783"/>
        <dbReference type="ChEBI" id="CHEBI:58349"/>
        <dbReference type="ChEBI" id="CHEBI:61406"/>
        <dbReference type="ChEBI" id="CHEBI:61430"/>
    </reaction>
    <physiologicalReaction direction="left-to-right" evidence="19">
        <dbReference type="Rhea" id="RHEA:44961"/>
    </physiologicalReaction>
</comment>
<gene>
    <name evidence="21" type="primary">atuB</name>
    <name evidence="21" type="ORF">GCM10010977_12020</name>
</gene>
<dbReference type="PRINTS" id="PR00081">
    <property type="entry name" value="GDHRDH"/>
</dbReference>
<dbReference type="RefSeq" id="WP_188805230.1">
    <property type="nucleotide sequence ID" value="NZ_BAAAOU010000004.1"/>
</dbReference>
<keyword evidence="7" id="KW-0560">Oxidoreductase</keyword>
<evidence type="ECO:0000256" key="9">
    <source>
        <dbReference type="ARBA" id="ARBA00023140"/>
    </source>
</evidence>
<evidence type="ECO:0000256" key="15">
    <source>
        <dbReference type="ARBA" id="ARBA00047570"/>
    </source>
</evidence>
<organism evidence="21 22">
    <name type="scientific">Citricoccus zhacaiensis</name>
    <dbReference type="NCBI Taxonomy" id="489142"/>
    <lineage>
        <taxon>Bacteria</taxon>
        <taxon>Bacillati</taxon>
        <taxon>Actinomycetota</taxon>
        <taxon>Actinomycetes</taxon>
        <taxon>Micrococcales</taxon>
        <taxon>Micrococcaceae</taxon>
        <taxon>Citricoccus</taxon>
    </lineage>
</organism>
<comment type="catalytic activity">
    <reaction evidence="16">
        <text>(2E)-tetradecenoyl-CoA + NADPH + H(+) = tetradecanoyl-CoA + NADP(+)</text>
        <dbReference type="Rhea" id="RHEA:44968"/>
        <dbReference type="ChEBI" id="CHEBI:15378"/>
        <dbReference type="ChEBI" id="CHEBI:57385"/>
        <dbReference type="ChEBI" id="CHEBI:57783"/>
        <dbReference type="ChEBI" id="CHEBI:58349"/>
        <dbReference type="ChEBI" id="CHEBI:61405"/>
    </reaction>
    <physiologicalReaction direction="left-to-right" evidence="16">
        <dbReference type="Rhea" id="RHEA:44969"/>
    </physiologicalReaction>
</comment>
<comment type="catalytic activity">
    <reaction evidence="17">
        <text>(2E)-hexenoyl-CoA + NADPH + H(+) = hexanoyl-CoA + NADP(+)</text>
        <dbReference type="Rhea" id="RHEA:44956"/>
        <dbReference type="ChEBI" id="CHEBI:15378"/>
        <dbReference type="ChEBI" id="CHEBI:57783"/>
        <dbReference type="ChEBI" id="CHEBI:58349"/>
        <dbReference type="ChEBI" id="CHEBI:62077"/>
        <dbReference type="ChEBI" id="CHEBI:62620"/>
    </reaction>
    <physiologicalReaction direction="left-to-right" evidence="17">
        <dbReference type="Rhea" id="RHEA:44957"/>
    </physiologicalReaction>
</comment>
<evidence type="ECO:0000256" key="3">
    <source>
        <dbReference type="ARBA" id="ARBA00022516"/>
    </source>
</evidence>
<dbReference type="InterPro" id="IPR002347">
    <property type="entry name" value="SDR_fam"/>
</dbReference>
<keyword evidence="6" id="KW-0521">NADP</keyword>
<comment type="subunit">
    <text evidence="12">Interacts with PEX5, probably required to target it into peroxisomes.</text>
</comment>
<evidence type="ECO:0000256" key="20">
    <source>
        <dbReference type="ARBA" id="ARBA00049559"/>
    </source>
</evidence>
<keyword evidence="10" id="KW-0275">Fatty acid biosynthesis</keyword>
<evidence type="ECO:0000256" key="14">
    <source>
        <dbReference type="ARBA" id="ARBA00041063"/>
    </source>
</evidence>
<comment type="caution">
    <text evidence="21">The sequence shown here is derived from an EMBL/GenBank/DDBJ whole genome shotgun (WGS) entry which is preliminary data.</text>
</comment>
<evidence type="ECO:0000256" key="19">
    <source>
        <dbReference type="ARBA" id="ARBA00049386"/>
    </source>
</evidence>
<dbReference type="Proteomes" id="UP000642509">
    <property type="component" value="Unassembled WGS sequence"/>
</dbReference>
<proteinExistence type="predicted"/>
<keyword evidence="22" id="KW-1185">Reference proteome</keyword>
<name>A0ABQ2LVD8_9MICC</name>
<evidence type="ECO:0000256" key="16">
    <source>
        <dbReference type="ARBA" id="ARBA00048686"/>
    </source>
</evidence>
<accession>A0ABQ2LVD8</accession>
<evidence type="ECO:0000256" key="13">
    <source>
        <dbReference type="ARBA" id="ARBA00038849"/>
    </source>
</evidence>